<accession>A0A914CDY1</accession>
<reference evidence="4" key="1">
    <citation type="submission" date="2022-11" db="UniProtKB">
        <authorList>
            <consortium name="WormBaseParasite"/>
        </authorList>
    </citation>
    <scope>IDENTIFICATION</scope>
</reference>
<dbReference type="AlphaFoldDB" id="A0A914CDY1"/>
<dbReference type="Proteomes" id="UP000887540">
    <property type="component" value="Unplaced"/>
</dbReference>
<evidence type="ECO:0000313" key="3">
    <source>
        <dbReference type="Proteomes" id="UP000887540"/>
    </source>
</evidence>
<feature type="compositionally biased region" description="Basic and acidic residues" evidence="1">
    <location>
        <begin position="34"/>
        <end position="44"/>
    </location>
</feature>
<feature type="region of interest" description="Disordered" evidence="1">
    <location>
        <begin position="1"/>
        <end position="96"/>
    </location>
</feature>
<evidence type="ECO:0000313" key="4">
    <source>
        <dbReference type="WBParaSite" id="ACRNAN_Path_96.g352.t1"/>
    </source>
</evidence>
<dbReference type="WBParaSite" id="ACRNAN_Path_96.g352.t1">
    <property type="protein sequence ID" value="ACRNAN_Path_96.g352.t1"/>
    <property type="gene ID" value="ACRNAN_Path_96.g352"/>
</dbReference>
<keyword evidence="2" id="KW-0472">Membrane</keyword>
<proteinExistence type="predicted"/>
<keyword evidence="2" id="KW-1133">Transmembrane helix</keyword>
<sequence length="152" mass="16877">MGKGVEKEDEDPEIDNKTPVDIDSTKPPTPPIEVRTKSPSKELMNELTKTQPTKISSTPTKEDLLNASKGFKKEDPKIDNKAPVGSTKPPTPPIGSRSQSRLWFLIVLLIGILIAYVSQANDNGWQDLNIISEEKIEEIISGRLDTFCLYQT</sequence>
<name>A0A914CDY1_9BILA</name>
<feature type="compositionally biased region" description="Polar residues" evidence="1">
    <location>
        <begin position="47"/>
        <end position="59"/>
    </location>
</feature>
<keyword evidence="2" id="KW-0812">Transmembrane</keyword>
<feature type="transmembrane region" description="Helical" evidence="2">
    <location>
        <begin position="102"/>
        <end position="119"/>
    </location>
</feature>
<organism evidence="3 4">
    <name type="scientific">Acrobeloides nanus</name>
    <dbReference type="NCBI Taxonomy" id="290746"/>
    <lineage>
        <taxon>Eukaryota</taxon>
        <taxon>Metazoa</taxon>
        <taxon>Ecdysozoa</taxon>
        <taxon>Nematoda</taxon>
        <taxon>Chromadorea</taxon>
        <taxon>Rhabditida</taxon>
        <taxon>Tylenchina</taxon>
        <taxon>Cephalobomorpha</taxon>
        <taxon>Cephaloboidea</taxon>
        <taxon>Cephalobidae</taxon>
        <taxon>Acrobeloides</taxon>
    </lineage>
</organism>
<protein>
    <submittedName>
        <fullName evidence="4">Uncharacterized protein</fullName>
    </submittedName>
</protein>
<keyword evidence="3" id="KW-1185">Reference proteome</keyword>
<feature type="compositionally biased region" description="Basic and acidic residues" evidence="1">
    <location>
        <begin position="71"/>
        <end position="80"/>
    </location>
</feature>
<evidence type="ECO:0000256" key="2">
    <source>
        <dbReference type="SAM" id="Phobius"/>
    </source>
</evidence>
<evidence type="ECO:0000256" key="1">
    <source>
        <dbReference type="SAM" id="MobiDB-lite"/>
    </source>
</evidence>
<feature type="compositionally biased region" description="Basic and acidic residues" evidence="1">
    <location>
        <begin position="14"/>
        <end position="24"/>
    </location>
</feature>